<reference evidence="2 3" key="1">
    <citation type="journal article" date="2023" name="J. Hered.">
        <title>Chromosome-level genome of the wood stork (Mycteria americana) provides insight into avian chromosome evolution.</title>
        <authorList>
            <person name="Flamio R. Jr."/>
            <person name="Ramstad K.M."/>
        </authorList>
    </citation>
    <scope>NUCLEOTIDE SEQUENCE [LARGE SCALE GENOMIC DNA]</scope>
    <source>
        <strain evidence="2">JAX WOST 10</strain>
    </source>
</reference>
<gene>
    <name evidence="2" type="ORF">QYF61_000280</name>
</gene>
<evidence type="ECO:0000313" key="3">
    <source>
        <dbReference type="Proteomes" id="UP001333110"/>
    </source>
</evidence>
<proteinExistence type="predicted"/>
<keyword evidence="3" id="KW-1185">Reference proteome</keyword>
<protein>
    <submittedName>
        <fullName evidence="2">Uncharacterized protein</fullName>
    </submittedName>
</protein>
<dbReference type="AlphaFoldDB" id="A0AAN7S4X1"/>
<evidence type="ECO:0000256" key="1">
    <source>
        <dbReference type="SAM" id="MobiDB-lite"/>
    </source>
</evidence>
<accession>A0AAN7S4X1</accession>
<sequence length="173" mass="19293">MEVNGGADIQLQPVEDPTPEQVDVPEGGCDPVGSPCWRRLLAEPVNLWREEPTLEQLRTGSDRAALVGTWPPGSTRHTSVDPITLKKLMILKEGPMVLESKTFLPDISYTIIYPRGLHWDLSIFNIFIDDLEEVKKCTLVTFADDSNLGLPAGTLESRSAILKRLEKWANRLS</sequence>
<dbReference type="EMBL" id="JAUNZN010000001">
    <property type="protein sequence ID" value="KAK4828632.1"/>
    <property type="molecule type" value="Genomic_DNA"/>
</dbReference>
<name>A0AAN7S4X1_MYCAM</name>
<comment type="caution">
    <text evidence="2">The sequence shown here is derived from an EMBL/GenBank/DDBJ whole genome shotgun (WGS) entry which is preliminary data.</text>
</comment>
<feature type="region of interest" description="Disordered" evidence="1">
    <location>
        <begin position="1"/>
        <end position="29"/>
    </location>
</feature>
<dbReference type="Proteomes" id="UP001333110">
    <property type="component" value="Unassembled WGS sequence"/>
</dbReference>
<evidence type="ECO:0000313" key="2">
    <source>
        <dbReference type="EMBL" id="KAK4828632.1"/>
    </source>
</evidence>
<organism evidence="2 3">
    <name type="scientific">Mycteria americana</name>
    <name type="common">Wood stork</name>
    <dbReference type="NCBI Taxonomy" id="33587"/>
    <lineage>
        <taxon>Eukaryota</taxon>
        <taxon>Metazoa</taxon>
        <taxon>Chordata</taxon>
        <taxon>Craniata</taxon>
        <taxon>Vertebrata</taxon>
        <taxon>Euteleostomi</taxon>
        <taxon>Archelosauria</taxon>
        <taxon>Archosauria</taxon>
        <taxon>Dinosauria</taxon>
        <taxon>Saurischia</taxon>
        <taxon>Theropoda</taxon>
        <taxon>Coelurosauria</taxon>
        <taxon>Aves</taxon>
        <taxon>Neognathae</taxon>
        <taxon>Neoaves</taxon>
        <taxon>Aequornithes</taxon>
        <taxon>Ciconiiformes</taxon>
        <taxon>Ciconiidae</taxon>
        <taxon>Mycteria</taxon>
    </lineage>
</organism>